<keyword evidence="3" id="KW-1185">Reference proteome</keyword>
<evidence type="ECO:0000313" key="2">
    <source>
        <dbReference type="EMBL" id="KAB5588455.1"/>
    </source>
</evidence>
<comment type="caution">
    <text evidence="2">The sequence shown here is derived from an EMBL/GenBank/DDBJ whole genome shotgun (WGS) entry which is preliminary data.</text>
</comment>
<dbReference type="EMBL" id="SSOP01000450">
    <property type="protein sequence ID" value="KAB5588455.1"/>
    <property type="molecule type" value="Genomic_DNA"/>
</dbReference>
<gene>
    <name evidence="2" type="ORF">CTheo_8105</name>
</gene>
<organism evidence="2 3">
    <name type="scientific">Ceratobasidium theobromae</name>
    <dbReference type="NCBI Taxonomy" id="1582974"/>
    <lineage>
        <taxon>Eukaryota</taxon>
        <taxon>Fungi</taxon>
        <taxon>Dikarya</taxon>
        <taxon>Basidiomycota</taxon>
        <taxon>Agaricomycotina</taxon>
        <taxon>Agaricomycetes</taxon>
        <taxon>Cantharellales</taxon>
        <taxon>Ceratobasidiaceae</taxon>
        <taxon>Ceratobasidium</taxon>
    </lineage>
</organism>
<feature type="region of interest" description="Disordered" evidence="1">
    <location>
        <begin position="320"/>
        <end position="339"/>
    </location>
</feature>
<sequence length="339" mass="37032">MVRILLHPPLDINLDMIHQHTASLIRLFAQQMSAHAQIPRHVHPALPTARPVSGLTYIRRHFYAPEVLPLVGVLTFAVSMGVYFSTSAARKNDVQWLPRTQPWIHTPTERAHWDGAGGVRETLQKEYQQKAKSILQEQGHIFWLEAGVPKNAITARVASIRSTSEVLRAGTPNFSTSRRAALIPANAAIIDKSSTKVREIESAGSQLAIPWKIAMWSNFGLPSSTQLDAPLVLADVIAFVLEESDATYEELESAGITPSLGAPCAASDTFDHAISTRVVDLDSSVPAFRMNRELAGLDAAWTDFGITPISEAPQPLDRDLFGSFKHGGGTQASEIPNTH</sequence>
<dbReference type="Proteomes" id="UP000383932">
    <property type="component" value="Unassembled WGS sequence"/>
</dbReference>
<reference evidence="2 3" key="1">
    <citation type="journal article" date="2019" name="Fungal Biol. Biotechnol.">
        <title>Draft genome sequence of fastidious pathogen Ceratobasidium theobromae, which causes vascular-streak dieback in Theobroma cacao.</title>
        <authorList>
            <person name="Ali S.S."/>
            <person name="Asman A."/>
            <person name="Shao J."/>
            <person name="Firmansyah A.P."/>
            <person name="Susilo A.W."/>
            <person name="Rosmana A."/>
            <person name="McMahon P."/>
            <person name="Junaid M."/>
            <person name="Guest D."/>
            <person name="Kheng T.Y."/>
            <person name="Meinhardt L.W."/>
            <person name="Bailey B.A."/>
        </authorList>
    </citation>
    <scope>NUCLEOTIDE SEQUENCE [LARGE SCALE GENOMIC DNA]</scope>
    <source>
        <strain evidence="2 3">CT2</strain>
    </source>
</reference>
<name>A0A5N5Q9P4_9AGAM</name>
<evidence type="ECO:0000256" key="1">
    <source>
        <dbReference type="SAM" id="MobiDB-lite"/>
    </source>
</evidence>
<evidence type="ECO:0000313" key="3">
    <source>
        <dbReference type="Proteomes" id="UP000383932"/>
    </source>
</evidence>
<proteinExistence type="predicted"/>
<protein>
    <submittedName>
        <fullName evidence="2">Uncharacterized protein</fullName>
    </submittedName>
</protein>
<dbReference type="OrthoDB" id="5511684at2759"/>
<accession>A0A5N5Q9P4</accession>
<dbReference type="AlphaFoldDB" id="A0A5N5Q9P4"/>